<dbReference type="InterPro" id="IPR036635">
    <property type="entry name" value="MurB_C_sf"/>
</dbReference>
<evidence type="ECO:0000256" key="6">
    <source>
        <dbReference type="ARBA" id="ARBA00012518"/>
    </source>
</evidence>
<keyword evidence="15 20" id="KW-0560">Oxidoreductase</keyword>
<dbReference type="InterPro" id="IPR006094">
    <property type="entry name" value="Oxid_FAD_bind_N"/>
</dbReference>
<evidence type="ECO:0000256" key="1">
    <source>
        <dbReference type="ARBA" id="ARBA00001974"/>
    </source>
</evidence>
<evidence type="ECO:0000256" key="2">
    <source>
        <dbReference type="ARBA" id="ARBA00003921"/>
    </source>
</evidence>
<dbReference type="PANTHER" id="PTHR21071">
    <property type="entry name" value="UDP-N-ACETYLENOLPYRUVOYLGLUCOSAMINE REDUCTASE"/>
    <property type="match status" value="1"/>
</dbReference>
<evidence type="ECO:0000256" key="13">
    <source>
        <dbReference type="ARBA" id="ARBA00022960"/>
    </source>
</evidence>
<feature type="active site" evidence="20">
    <location>
        <position position="162"/>
    </location>
</feature>
<evidence type="ECO:0000256" key="4">
    <source>
        <dbReference type="ARBA" id="ARBA00004752"/>
    </source>
</evidence>
<evidence type="ECO:0000256" key="8">
    <source>
        <dbReference type="ARBA" id="ARBA00022490"/>
    </source>
</evidence>
<dbReference type="UniPathway" id="UPA00219"/>
<dbReference type="Proteomes" id="UP000192769">
    <property type="component" value="Unassembled WGS sequence"/>
</dbReference>
<sequence length="345" mass="38163">MSHQYSSLQADNTLGLEICARERIIAETPEAILHAWQEAKRSHHPFILLGEGSNVLFLEDFAGTVVLNRIKGIAIQQQAEAWQLHVGAGENWHALVKFALEKGIAGLENLALIPGMAGSAPIQNIGAYGVEFKDVCEYVDVLNLDSGETLRLHRDDCAFGYRDSIFKHRYQQGYAIVAVGLRLPKSWQPVLSYGDLSRLDPATATPEEVFNAVCQMRQSKLPDPRVTGNVGSFFKNPLISHEQAERLKLTSPTMPYYPQANGEVKLAAGWLIDQCQLKGFRIGGAAVHQQQALVLINAEQATPQDIVELAKAVRMRVGEKFDVWLEPEVRFIGAQGERNAVEAIL</sequence>
<evidence type="ECO:0000256" key="14">
    <source>
        <dbReference type="ARBA" id="ARBA00022984"/>
    </source>
</evidence>
<dbReference type="AlphaFoldDB" id="A0A1V9D8L6"/>
<feature type="active site" evidence="20">
    <location>
        <position position="328"/>
    </location>
</feature>
<dbReference type="RefSeq" id="WP_081142484.1">
    <property type="nucleotide sequence ID" value="NZ_MWUE01000040.1"/>
</dbReference>
<dbReference type="InterPro" id="IPR016169">
    <property type="entry name" value="FAD-bd_PCMH_sub2"/>
</dbReference>
<comment type="catalytic activity">
    <reaction evidence="19 20">
        <text>UDP-N-acetyl-alpha-D-muramate + NADP(+) = UDP-N-acetyl-3-O-(1-carboxyvinyl)-alpha-D-glucosamine + NADPH + H(+)</text>
        <dbReference type="Rhea" id="RHEA:12248"/>
        <dbReference type="ChEBI" id="CHEBI:15378"/>
        <dbReference type="ChEBI" id="CHEBI:57783"/>
        <dbReference type="ChEBI" id="CHEBI:58349"/>
        <dbReference type="ChEBI" id="CHEBI:68483"/>
        <dbReference type="ChEBI" id="CHEBI:70757"/>
        <dbReference type="EC" id="1.3.1.98"/>
    </reaction>
</comment>
<keyword evidence="11 20" id="KW-0274">FAD</keyword>
<dbReference type="NCBIfam" id="NF000755">
    <property type="entry name" value="PRK00046.1"/>
    <property type="match status" value="1"/>
</dbReference>
<dbReference type="NCBIfam" id="TIGR00179">
    <property type="entry name" value="murB"/>
    <property type="match status" value="1"/>
</dbReference>
<dbReference type="InterPro" id="IPR016166">
    <property type="entry name" value="FAD-bd_PCMH"/>
</dbReference>
<dbReference type="Gene3D" id="3.30.43.10">
    <property type="entry name" value="Uridine Diphospho-n-acetylenolpyruvylglucosamine Reductase, domain 2"/>
    <property type="match status" value="1"/>
</dbReference>
<proteinExistence type="inferred from homology"/>
<reference evidence="22 23" key="1">
    <citation type="submission" date="2017-02" db="EMBL/GenBank/DDBJ databases">
        <title>Whole genome shotgun sequence of Pantoea agglomerans strain AS1 isolated from a cycad, Zamia floridana in Central Florida, USA.</title>
        <authorList>
            <person name="Lata P."/>
            <person name="Govindarajan S."/>
            <person name="Qi F."/>
            <person name="Li J.-L."/>
            <person name="Maurya S.K."/>
            <person name="Sahoo M.K."/>
        </authorList>
    </citation>
    <scope>NUCLEOTIDE SEQUENCE [LARGE SCALE GENOMIC DNA]</scope>
    <source>
        <strain evidence="22 23">AS1</strain>
    </source>
</reference>
<evidence type="ECO:0000313" key="22">
    <source>
        <dbReference type="EMBL" id="OQP30085.1"/>
    </source>
</evidence>
<evidence type="ECO:0000259" key="21">
    <source>
        <dbReference type="PROSITE" id="PS51387"/>
    </source>
</evidence>
<dbReference type="GO" id="GO:0005829">
    <property type="term" value="C:cytosol"/>
    <property type="evidence" value="ECO:0007669"/>
    <property type="project" value="TreeGrafter"/>
</dbReference>
<feature type="domain" description="FAD-binding PCMH-type" evidence="21">
    <location>
        <begin position="16"/>
        <end position="186"/>
    </location>
</feature>
<dbReference type="HAMAP" id="MF_00037">
    <property type="entry name" value="MurB"/>
    <property type="match status" value="1"/>
</dbReference>
<dbReference type="InterPro" id="IPR011601">
    <property type="entry name" value="MurB_C"/>
</dbReference>
<evidence type="ECO:0000256" key="7">
    <source>
        <dbReference type="ARBA" id="ARBA00015188"/>
    </source>
</evidence>
<evidence type="ECO:0000256" key="20">
    <source>
        <dbReference type="HAMAP-Rule" id="MF_00037"/>
    </source>
</evidence>
<organism evidence="22 23">
    <name type="scientific">Pantoea latae</name>
    <dbReference type="NCBI Taxonomy" id="1964541"/>
    <lineage>
        <taxon>Bacteria</taxon>
        <taxon>Pseudomonadati</taxon>
        <taxon>Pseudomonadota</taxon>
        <taxon>Gammaproteobacteria</taxon>
        <taxon>Enterobacterales</taxon>
        <taxon>Erwiniaceae</taxon>
        <taxon>Pantoea</taxon>
    </lineage>
</organism>
<dbReference type="InterPro" id="IPR036318">
    <property type="entry name" value="FAD-bd_PCMH-like_sf"/>
</dbReference>
<dbReference type="InterPro" id="IPR003170">
    <property type="entry name" value="MurB"/>
</dbReference>
<accession>A0A1V9D8L6</accession>
<keyword evidence="9 20" id="KW-0132">Cell division</keyword>
<evidence type="ECO:0000256" key="10">
    <source>
        <dbReference type="ARBA" id="ARBA00022630"/>
    </source>
</evidence>
<dbReference type="GO" id="GO:0009252">
    <property type="term" value="P:peptidoglycan biosynthetic process"/>
    <property type="evidence" value="ECO:0007669"/>
    <property type="project" value="UniProtKB-UniRule"/>
</dbReference>
<dbReference type="PANTHER" id="PTHR21071:SF4">
    <property type="entry name" value="UDP-N-ACETYLENOLPYRUVOYLGLUCOSAMINE REDUCTASE"/>
    <property type="match status" value="1"/>
</dbReference>
<keyword evidence="13 20" id="KW-0133">Cell shape</keyword>
<dbReference type="OrthoDB" id="9804753at2"/>
<evidence type="ECO:0000256" key="9">
    <source>
        <dbReference type="ARBA" id="ARBA00022618"/>
    </source>
</evidence>
<dbReference type="InterPro" id="IPR016167">
    <property type="entry name" value="FAD-bd_PCMH_sub1"/>
</dbReference>
<dbReference type="EC" id="1.3.1.98" evidence="6 20"/>
<keyword evidence="8 20" id="KW-0963">Cytoplasm</keyword>
<keyword evidence="16 20" id="KW-0131">Cell cycle</keyword>
<evidence type="ECO:0000256" key="3">
    <source>
        <dbReference type="ARBA" id="ARBA00004496"/>
    </source>
</evidence>
<feature type="active site" description="Proton donor" evidence="20">
    <location>
        <position position="232"/>
    </location>
</feature>
<comment type="cofactor">
    <cofactor evidence="1 20">
        <name>FAD</name>
        <dbReference type="ChEBI" id="CHEBI:57692"/>
    </cofactor>
</comment>
<dbReference type="GO" id="GO:0008360">
    <property type="term" value="P:regulation of cell shape"/>
    <property type="evidence" value="ECO:0007669"/>
    <property type="project" value="UniProtKB-KW"/>
</dbReference>
<evidence type="ECO:0000256" key="16">
    <source>
        <dbReference type="ARBA" id="ARBA00023306"/>
    </source>
</evidence>
<dbReference type="Gene3D" id="3.30.465.10">
    <property type="match status" value="1"/>
</dbReference>
<evidence type="ECO:0000256" key="19">
    <source>
        <dbReference type="ARBA" id="ARBA00048914"/>
    </source>
</evidence>
<keyword evidence="14 20" id="KW-0573">Peptidoglycan synthesis</keyword>
<dbReference type="GO" id="GO:0071949">
    <property type="term" value="F:FAD binding"/>
    <property type="evidence" value="ECO:0007669"/>
    <property type="project" value="InterPro"/>
</dbReference>
<dbReference type="EMBL" id="MWUE01000040">
    <property type="protein sequence ID" value="OQP30085.1"/>
    <property type="molecule type" value="Genomic_DNA"/>
</dbReference>
<comment type="pathway">
    <text evidence="4 20">Cell wall biogenesis; peptidoglycan biosynthesis.</text>
</comment>
<keyword evidence="17 20" id="KW-0961">Cell wall biogenesis/degradation</keyword>
<comment type="similarity">
    <text evidence="5 20">Belongs to the MurB family.</text>
</comment>
<keyword evidence="10 20" id="KW-0285">Flavoprotein</keyword>
<evidence type="ECO:0000313" key="23">
    <source>
        <dbReference type="Proteomes" id="UP000192769"/>
    </source>
</evidence>
<comment type="subcellular location">
    <subcellularLocation>
        <location evidence="3 20">Cytoplasm</location>
    </subcellularLocation>
</comment>
<evidence type="ECO:0000256" key="18">
    <source>
        <dbReference type="ARBA" id="ARBA00031026"/>
    </source>
</evidence>
<evidence type="ECO:0000256" key="12">
    <source>
        <dbReference type="ARBA" id="ARBA00022857"/>
    </source>
</evidence>
<dbReference type="GO" id="GO:0071555">
    <property type="term" value="P:cell wall organization"/>
    <property type="evidence" value="ECO:0007669"/>
    <property type="project" value="UniProtKB-KW"/>
</dbReference>
<evidence type="ECO:0000256" key="15">
    <source>
        <dbReference type="ARBA" id="ARBA00023002"/>
    </source>
</evidence>
<dbReference type="GO" id="GO:0008762">
    <property type="term" value="F:UDP-N-acetylmuramate dehydrogenase activity"/>
    <property type="evidence" value="ECO:0007669"/>
    <property type="project" value="UniProtKB-UniRule"/>
</dbReference>
<keyword evidence="23" id="KW-1185">Reference proteome</keyword>
<dbReference type="Gene3D" id="3.90.78.10">
    <property type="entry name" value="UDP-N-acetylenolpyruvoylglucosamine reductase, C-terminal domain"/>
    <property type="match status" value="1"/>
</dbReference>
<dbReference type="Pfam" id="PF01565">
    <property type="entry name" value="FAD_binding_4"/>
    <property type="match status" value="1"/>
</dbReference>
<name>A0A1V9D8L6_9GAMM</name>
<dbReference type="SUPFAM" id="SSF56176">
    <property type="entry name" value="FAD-binding/transporter-associated domain-like"/>
    <property type="match status" value="1"/>
</dbReference>
<keyword evidence="12 20" id="KW-0521">NADP</keyword>
<comment type="caution">
    <text evidence="22">The sequence shown here is derived from an EMBL/GenBank/DDBJ whole genome shotgun (WGS) entry which is preliminary data.</text>
</comment>
<dbReference type="SUPFAM" id="SSF56194">
    <property type="entry name" value="Uridine diphospho-N-Acetylenolpyruvylglucosamine reductase, MurB, C-terminal domain"/>
    <property type="match status" value="1"/>
</dbReference>
<evidence type="ECO:0000256" key="5">
    <source>
        <dbReference type="ARBA" id="ARBA00010485"/>
    </source>
</evidence>
<dbReference type="GO" id="GO:0051301">
    <property type="term" value="P:cell division"/>
    <property type="evidence" value="ECO:0007669"/>
    <property type="project" value="UniProtKB-KW"/>
</dbReference>
<evidence type="ECO:0000256" key="17">
    <source>
        <dbReference type="ARBA" id="ARBA00023316"/>
    </source>
</evidence>
<comment type="function">
    <text evidence="2 20">Cell wall formation.</text>
</comment>
<protein>
    <recommendedName>
        <fullName evidence="7 20">UDP-N-acetylenolpyruvoylglucosamine reductase</fullName>
        <ecNumber evidence="6 20">1.3.1.98</ecNumber>
    </recommendedName>
    <alternativeName>
        <fullName evidence="18 20">UDP-N-acetylmuramate dehydrogenase</fullName>
    </alternativeName>
</protein>
<dbReference type="Pfam" id="PF02873">
    <property type="entry name" value="MurB_C"/>
    <property type="match status" value="1"/>
</dbReference>
<dbReference type="PROSITE" id="PS51387">
    <property type="entry name" value="FAD_PCMH"/>
    <property type="match status" value="1"/>
</dbReference>
<evidence type="ECO:0000256" key="11">
    <source>
        <dbReference type="ARBA" id="ARBA00022827"/>
    </source>
</evidence>
<gene>
    <name evidence="20" type="primary">murB</name>
    <name evidence="22" type="ORF">B2J69_22270</name>
</gene>